<organism evidence="9 10">
    <name type="scientific">Deinococcus malanensis</name>
    <dbReference type="NCBI Taxonomy" id="1706855"/>
    <lineage>
        <taxon>Bacteria</taxon>
        <taxon>Thermotogati</taxon>
        <taxon>Deinococcota</taxon>
        <taxon>Deinococci</taxon>
        <taxon>Deinococcales</taxon>
        <taxon>Deinococcaceae</taxon>
        <taxon>Deinococcus</taxon>
    </lineage>
</organism>
<dbReference type="CDD" id="cd00156">
    <property type="entry name" value="REC"/>
    <property type="match status" value="1"/>
</dbReference>
<dbReference type="SUPFAM" id="SSF55781">
    <property type="entry name" value="GAF domain-like"/>
    <property type="match status" value="1"/>
</dbReference>
<dbReference type="Gene3D" id="1.10.287.130">
    <property type="match status" value="1"/>
</dbReference>
<dbReference type="Pfam" id="PF02518">
    <property type="entry name" value="HATPase_c"/>
    <property type="match status" value="1"/>
</dbReference>
<dbReference type="Proteomes" id="UP000647587">
    <property type="component" value="Unassembled WGS sequence"/>
</dbReference>
<keyword evidence="5" id="KW-0418">Kinase</keyword>
<dbReference type="SUPFAM" id="SSF52172">
    <property type="entry name" value="CheY-like"/>
    <property type="match status" value="2"/>
</dbReference>
<dbReference type="EC" id="2.7.13.3" evidence="2"/>
<dbReference type="RefSeq" id="WP_189011421.1">
    <property type="nucleotide sequence ID" value="NZ_BMPP01000021.1"/>
</dbReference>
<reference evidence="10" key="1">
    <citation type="journal article" date="2019" name="Int. J. Syst. Evol. Microbiol.">
        <title>The Global Catalogue of Microorganisms (GCM) 10K type strain sequencing project: providing services to taxonomists for standard genome sequencing and annotation.</title>
        <authorList>
            <consortium name="The Broad Institute Genomics Platform"/>
            <consortium name="The Broad Institute Genome Sequencing Center for Infectious Disease"/>
            <person name="Wu L."/>
            <person name="Ma J."/>
        </authorList>
    </citation>
    <scope>NUCLEOTIDE SEQUENCE [LARGE SCALE GENOMIC DNA]</scope>
    <source>
        <strain evidence="10">JCM 30331</strain>
    </source>
</reference>
<sequence>MNHDQTSEHERENERLLELARFDILDTLPEAAYDNIVWLAAHTLNVPIAAINFVDDQRQWSKACIGTLTLAGDRRHSFCAHVVHTRETMVVPNTRQDPRFQHNPFVTGEPTIQFYAGAPIITGAGHVIGSLCAIDRKPRLPFSQQEREVLERFAALVASELELRVSQRAVEQTLAYAQATNARLQASEAQNTALLSAIPDTLIHLNNQGRVLSLQAGALSPTVFRGAQHIQDVLPPQETEALQRAIHSSLHENDVLCLEMLLSGDSVATECEVRCVRIQDDEVLVMLRDVSDRKRVERMKSEFVSTVSHELRTPLTSIRGSLSLIASGIFGELQPRGQNLVGIALSSTERLVRLINDLLDVEKLESGKLDFHIKAVDLGSLTEQSVDANRGYAQQYDVNLEYLNDSGDVRIQGDPDRLTQVLANLISNAVKFSPRGETVTIALGRHADRVRVSVRDRGEGIPQEFRSRIFQRFAQANAADTRERGGTGLGLSISRAIVERHGGTIAFNDHPEGGTVFWFELPVLSPATPTAGPGAVSRRVLVCEDDPNIAHVLQLTLQKANITADLTYSAEEAEQRLLEHTYDALLVDLLLPGKDGISFIRELRSRPQTADLPIVVLSAVADETKSTLLGDALYVVDWLNKPLDTPRLLSAVRLALRRDDHSKPHVLHVEDDADLREVVGQVLGELTRITQVGSVAGALTELQLSQFDLVLLDLGLPDGNGLELLPHLRAQFPPVPVLVFSASELDRPSVERVAAALMKSQTSNETLVQTIQALIK</sequence>
<proteinExistence type="predicted"/>
<feature type="domain" description="Histidine kinase" evidence="7">
    <location>
        <begin position="306"/>
        <end position="525"/>
    </location>
</feature>
<dbReference type="Pfam" id="PF00512">
    <property type="entry name" value="HisKA"/>
    <property type="match status" value="1"/>
</dbReference>
<protein>
    <recommendedName>
        <fullName evidence="2">histidine kinase</fullName>
        <ecNumber evidence="2">2.7.13.3</ecNumber>
    </recommendedName>
</protein>
<dbReference type="Pfam" id="PF00072">
    <property type="entry name" value="Response_reg"/>
    <property type="match status" value="2"/>
</dbReference>
<accession>A0ABQ2F4G0</accession>
<feature type="domain" description="Response regulatory" evidence="8">
    <location>
        <begin position="665"/>
        <end position="775"/>
    </location>
</feature>
<dbReference type="PROSITE" id="PS50109">
    <property type="entry name" value="HIS_KIN"/>
    <property type="match status" value="1"/>
</dbReference>
<keyword evidence="10" id="KW-1185">Reference proteome</keyword>
<dbReference type="SMART" id="SM00448">
    <property type="entry name" value="REC"/>
    <property type="match status" value="2"/>
</dbReference>
<dbReference type="SUPFAM" id="SSF55874">
    <property type="entry name" value="ATPase domain of HSP90 chaperone/DNA topoisomerase II/histidine kinase"/>
    <property type="match status" value="1"/>
</dbReference>
<dbReference type="Pfam" id="PF01590">
    <property type="entry name" value="GAF"/>
    <property type="match status" value="1"/>
</dbReference>
<evidence type="ECO:0000313" key="10">
    <source>
        <dbReference type="Proteomes" id="UP000647587"/>
    </source>
</evidence>
<dbReference type="Gene3D" id="3.30.450.40">
    <property type="match status" value="1"/>
</dbReference>
<evidence type="ECO:0000256" key="6">
    <source>
        <dbReference type="PROSITE-ProRule" id="PRU00169"/>
    </source>
</evidence>
<dbReference type="SMART" id="SM00065">
    <property type="entry name" value="GAF"/>
    <property type="match status" value="1"/>
</dbReference>
<comment type="catalytic activity">
    <reaction evidence="1">
        <text>ATP + protein L-histidine = ADP + protein N-phospho-L-histidine.</text>
        <dbReference type="EC" id="2.7.13.3"/>
    </reaction>
</comment>
<dbReference type="EMBL" id="BMPP01000021">
    <property type="protein sequence ID" value="GGK39685.1"/>
    <property type="molecule type" value="Genomic_DNA"/>
</dbReference>
<dbReference type="CDD" id="cd00082">
    <property type="entry name" value="HisKA"/>
    <property type="match status" value="1"/>
</dbReference>
<dbReference type="SMART" id="SM00387">
    <property type="entry name" value="HATPase_c"/>
    <property type="match status" value="1"/>
</dbReference>
<evidence type="ECO:0000313" key="9">
    <source>
        <dbReference type="EMBL" id="GGK39685.1"/>
    </source>
</evidence>
<feature type="domain" description="Response regulatory" evidence="8">
    <location>
        <begin position="539"/>
        <end position="656"/>
    </location>
</feature>
<dbReference type="SMART" id="SM00388">
    <property type="entry name" value="HisKA"/>
    <property type="match status" value="1"/>
</dbReference>
<dbReference type="InterPro" id="IPR036097">
    <property type="entry name" value="HisK_dim/P_sf"/>
</dbReference>
<name>A0ABQ2F4G0_9DEIO</name>
<dbReference type="InterPro" id="IPR004358">
    <property type="entry name" value="Sig_transdc_His_kin-like_C"/>
</dbReference>
<keyword evidence="4" id="KW-0808">Transferase</keyword>
<comment type="caution">
    <text evidence="9">The sequence shown here is derived from an EMBL/GenBank/DDBJ whole genome shotgun (WGS) entry which is preliminary data.</text>
</comment>
<dbReference type="InterPro" id="IPR003594">
    <property type="entry name" value="HATPase_dom"/>
</dbReference>
<feature type="modified residue" description="4-aspartylphosphate" evidence="6">
    <location>
        <position position="588"/>
    </location>
</feature>
<dbReference type="Gene3D" id="3.30.565.10">
    <property type="entry name" value="Histidine kinase-like ATPase, C-terminal domain"/>
    <property type="match status" value="1"/>
</dbReference>
<dbReference type="PANTHER" id="PTHR43047:SF72">
    <property type="entry name" value="OSMOSENSING HISTIDINE PROTEIN KINASE SLN1"/>
    <property type="match status" value="1"/>
</dbReference>
<evidence type="ECO:0000259" key="7">
    <source>
        <dbReference type="PROSITE" id="PS50109"/>
    </source>
</evidence>
<dbReference type="PANTHER" id="PTHR43047">
    <property type="entry name" value="TWO-COMPONENT HISTIDINE PROTEIN KINASE"/>
    <property type="match status" value="1"/>
</dbReference>
<evidence type="ECO:0000259" key="8">
    <source>
        <dbReference type="PROSITE" id="PS50110"/>
    </source>
</evidence>
<dbReference type="InterPro" id="IPR001789">
    <property type="entry name" value="Sig_transdc_resp-reg_receiver"/>
</dbReference>
<evidence type="ECO:0000256" key="4">
    <source>
        <dbReference type="ARBA" id="ARBA00022679"/>
    </source>
</evidence>
<dbReference type="InterPro" id="IPR003661">
    <property type="entry name" value="HisK_dim/P_dom"/>
</dbReference>
<dbReference type="InterPro" id="IPR036890">
    <property type="entry name" value="HATPase_C_sf"/>
</dbReference>
<dbReference type="Gene3D" id="3.40.50.2300">
    <property type="match status" value="2"/>
</dbReference>
<dbReference type="PRINTS" id="PR00344">
    <property type="entry name" value="BCTRLSENSOR"/>
</dbReference>
<evidence type="ECO:0000256" key="3">
    <source>
        <dbReference type="ARBA" id="ARBA00022553"/>
    </source>
</evidence>
<evidence type="ECO:0000256" key="5">
    <source>
        <dbReference type="ARBA" id="ARBA00022777"/>
    </source>
</evidence>
<dbReference type="InterPro" id="IPR029016">
    <property type="entry name" value="GAF-like_dom_sf"/>
</dbReference>
<evidence type="ECO:0000256" key="2">
    <source>
        <dbReference type="ARBA" id="ARBA00012438"/>
    </source>
</evidence>
<dbReference type="SUPFAM" id="SSF47384">
    <property type="entry name" value="Homodimeric domain of signal transducing histidine kinase"/>
    <property type="match status" value="1"/>
</dbReference>
<dbReference type="Gene3D" id="3.30.450.20">
    <property type="entry name" value="PAS domain"/>
    <property type="match status" value="1"/>
</dbReference>
<gene>
    <name evidence="9" type="ORF">GCM10008955_36890</name>
</gene>
<dbReference type="InterPro" id="IPR005467">
    <property type="entry name" value="His_kinase_dom"/>
</dbReference>
<dbReference type="InterPro" id="IPR011006">
    <property type="entry name" value="CheY-like_superfamily"/>
</dbReference>
<dbReference type="InterPro" id="IPR003018">
    <property type="entry name" value="GAF"/>
</dbReference>
<dbReference type="PROSITE" id="PS50110">
    <property type="entry name" value="RESPONSE_REGULATORY"/>
    <property type="match status" value="2"/>
</dbReference>
<feature type="modified residue" description="4-aspartylphosphate" evidence="6">
    <location>
        <position position="713"/>
    </location>
</feature>
<evidence type="ECO:0000256" key="1">
    <source>
        <dbReference type="ARBA" id="ARBA00000085"/>
    </source>
</evidence>
<keyword evidence="3 6" id="KW-0597">Phosphoprotein</keyword>
<dbReference type="CDD" id="cd00075">
    <property type="entry name" value="HATPase"/>
    <property type="match status" value="1"/>
</dbReference>